<organism evidence="5 8">
    <name type="scientific">Clostridium pasteurianum DSM 525 = ATCC 6013</name>
    <dbReference type="NCBI Taxonomy" id="1262449"/>
    <lineage>
        <taxon>Bacteria</taxon>
        <taxon>Bacillati</taxon>
        <taxon>Bacillota</taxon>
        <taxon>Clostridia</taxon>
        <taxon>Eubacteriales</taxon>
        <taxon>Clostridiaceae</taxon>
        <taxon>Clostridium</taxon>
    </lineage>
</organism>
<dbReference type="GeneID" id="93073475"/>
<evidence type="ECO:0000256" key="1">
    <source>
        <dbReference type="ARBA" id="ARBA00022448"/>
    </source>
</evidence>
<dbReference type="RefSeq" id="WP_003446185.1">
    <property type="nucleotide sequence ID" value="NZ_ANZB01000009.1"/>
</dbReference>
<dbReference type="PATRIC" id="fig|1262449.3.peg.2710"/>
<dbReference type="PANTHER" id="PTHR42939">
    <property type="entry name" value="ABC TRANSPORTER ATP-BINDING PROTEIN ALBC-RELATED"/>
    <property type="match status" value="1"/>
</dbReference>
<dbReference type="GO" id="GO:0016887">
    <property type="term" value="F:ATP hydrolysis activity"/>
    <property type="evidence" value="ECO:0007669"/>
    <property type="project" value="InterPro"/>
</dbReference>
<dbReference type="AlphaFoldDB" id="A0A0H3J1V3"/>
<evidence type="ECO:0000313" key="5">
    <source>
        <dbReference type="EMBL" id="AJA51382.1"/>
    </source>
</evidence>
<dbReference type="Gene3D" id="3.40.50.300">
    <property type="entry name" value="P-loop containing nucleotide triphosphate hydrolases"/>
    <property type="match status" value="1"/>
</dbReference>
<dbReference type="KEGG" id="cpae:CPAST_c12950"/>
<dbReference type="InterPro" id="IPR027417">
    <property type="entry name" value="P-loop_NTPase"/>
</dbReference>
<reference evidence="5 8" key="1">
    <citation type="journal article" date="2015" name="Genome Announc.">
        <title>Complete Genome Sequence of the Nitrogen-Fixing and Solvent-Producing Clostridium pasteurianum DSM 525.</title>
        <authorList>
            <person name="Poehlein A."/>
            <person name="Grosse-Honebrink A."/>
            <person name="Zhang Y."/>
            <person name="Minton N.P."/>
            <person name="Daniel R."/>
        </authorList>
    </citation>
    <scope>NUCLEOTIDE SEQUENCE [LARGE SCALE GENOMIC DNA]</scope>
    <source>
        <strain evidence="5">DSM 525</strain>
        <strain evidence="8">DSM 525 / ATCC 6013</strain>
    </source>
</reference>
<evidence type="ECO:0000256" key="3">
    <source>
        <dbReference type="ARBA" id="ARBA00022840"/>
    </source>
</evidence>
<protein>
    <submittedName>
        <fullName evidence="6">AAA ATPase</fullName>
    </submittedName>
    <submittedName>
        <fullName evidence="5">ABC-type multidrug transport system, ATPase component</fullName>
    </submittedName>
</protein>
<dbReference type="GO" id="GO:0005524">
    <property type="term" value="F:ATP binding"/>
    <property type="evidence" value="ECO:0007669"/>
    <property type="project" value="UniProtKB-KW"/>
</dbReference>
<dbReference type="SUPFAM" id="SSF52540">
    <property type="entry name" value="P-loop containing nucleoside triphosphate hydrolases"/>
    <property type="match status" value="1"/>
</dbReference>
<dbReference type="Pfam" id="PF00005">
    <property type="entry name" value="ABC_tran"/>
    <property type="match status" value="1"/>
</dbReference>
<evidence type="ECO:0000313" key="7">
    <source>
        <dbReference type="Proteomes" id="UP000028042"/>
    </source>
</evidence>
<name>A0A0H3J1V3_CLOPA</name>
<dbReference type="EMBL" id="CP009268">
    <property type="protein sequence ID" value="AJA51382.1"/>
    <property type="molecule type" value="Genomic_DNA"/>
</dbReference>
<dbReference type="CDD" id="cd03230">
    <property type="entry name" value="ABC_DR_subfamily_A"/>
    <property type="match status" value="1"/>
</dbReference>
<dbReference type="EMBL" id="JPGY02000001">
    <property type="protein sequence ID" value="KRU12611.1"/>
    <property type="molecule type" value="Genomic_DNA"/>
</dbReference>
<keyword evidence="3" id="KW-0067">ATP-binding</keyword>
<dbReference type="InterPro" id="IPR003593">
    <property type="entry name" value="AAA+_ATPase"/>
</dbReference>
<evidence type="ECO:0000313" key="6">
    <source>
        <dbReference type="EMBL" id="KRU12611.1"/>
    </source>
</evidence>
<evidence type="ECO:0000313" key="8">
    <source>
        <dbReference type="Proteomes" id="UP000030905"/>
    </source>
</evidence>
<evidence type="ECO:0000259" key="4">
    <source>
        <dbReference type="PROSITE" id="PS50893"/>
    </source>
</evidence>
<dbReference type="eggNOG" id="COG1131">
    <property type="taxonomic scope" value="Bacteria"/>
</dbReference>
<reference evidence="6" key="2">
    <citation type="submission" date="2015-10" db="EMBL/GenBank/DDBJ databases">
        <title>Improved Draft Genome Sequence of Clostridium pasteurianum Strain ATCC 6013 (DSM 525) Using a Hybrid Next-Generation Sequencing Approach.</title>
        <authorList>
            <person name="Pyne M.E."/>
            <person name="Utturkar S.M."/>
            <person name="Brown S.D."/>
            <person name="Moo-Young M."/>
            <person name="Chung D.A."/>
            <person name="Chou P.C."/>
        </authorList>
    </citation>
    <scope>NUCLEOTIDE SEQUENCE</scope>
    <source>
        <strain evidence="6">ATCC 6013</strain>
    </source>
</reference>
<keyword evidence="8" id="KW-1185">Reference proteome</keyword>
<gene>
    <name evidence="5" type="ORF">CLPA_c12950</name>
    <name evidence="6" type="ORF">CP6013_01859</name>
</gene>
<dbReference type="KEGG" id="cpat:CLPA_c12950"/>
<feature type="domain" description="ABC transporter" evidence="4">
    <location>
        <begin position="2"/>
        <end position="219"/>
    </location>
</feature>
<sequence length="222" mass="26122">MLKIRGLNYSYDNVKNVLDNINFTIEEGKVYCLLGENGSGKTTLFKCLNGEVKCNLKKIVCNDDILFIHDEMKFYYYLTGKEYISLIMNFKSRSFNKEYYEYLLYKLKMEDKINNKIFSYSLGMKHKLVLITAFLLNYKYILMDEPFTALDYISSEIVIDIVREYVKKNRAIVISTHMLDIAQEIGDKILLLKDGKIVELENSFENSKELKKKIKEINEKLL</sequence>
<dbReference type="Proteomes" id="UP000030905">
    <property type="component" value="Chromosome"/>
</dbReference>
<keyword evidence="1" id="KW-0813">Transport</keyword>
<dbReference type="InterPro" id="IPR051782">
    <property type="entry name" value="ABC_Transporter_VariousFunc"/>
</dbReference>
<dbReference type="PANTHER" id="PTHR42939:SF1">
    <property type="entry name" value="ABC TRANSPORTER ATP-BINDING PROTEIN ALBC-RELATED"/>
    <property type="match status" value="1"/>
</dbReference>
<dbReference type="PROSITE" id="PS50893">
    <property type="entry name" value="ABC_TRANSPORTER_2"/>
    <property type="match status" value="1"/>
</dbReference>
<proteinExistence type="predicted"/>
<dbReference type="InterPro" id="IPR003439">
    <property type="entry name" value="ABC_transporter-like_ATP-bd"/>
</dbReference>
<dbReference type="Proteomes" id="UP000028042">
    <property type="component" value="Unassembled WGS sequence"/>
</dbReference>
<evidence type="ECO:0000256" key="2">
    <source>
        <dbReference type="ARBA" id="ARBA00022741"/>
    </source>
</evidence>
<accession>A0A0H3J1V3</accession>
<dbReference type="SMART" id="SM00382">
    <property type="entry name" value="AAA"/>
    <property type="match status" value="1"/>
</dbReference>
<keyword evidence="2" id="KW-0547">Nucleotide-binding</keyword>
<reference evidence="6 7" key="3">
    <citation type="journal article" name="Genome Announc.">
        <title>Improved Draft Genome Sequence of Clostridium pasteurianum Strain ATCC 6013 (DSM 525) Using a Hybrid Next-Generation Sequencing Approach.</title>
        <authorList>
            <person name="Pyne M.E."/>
            <person name="Utturkar S."/>
            <person name="Brown S.D."/>
            <person name="Moo-Young M."/>
            <person name="Chung D.A."/>
            <person name="Chou C.P."/>
        </authorList>
    </citation>
    <scope>NUCLEOTIDE SEQUENCE [LARGE SCALE GENOMIC DNA]</scope>
    <source>
        <strain evidence="6 7">ATCC 6013</strain>
    </source>
</reference>